<feature type="domain" description="NYN" evidence="1">
    <location>
        <begin position="6"/>
        <end position="154"/>
    </location>
</feature>
<keyword evidence="3" id="KW-1185">Reference proteome</keyword>
<dbReference type="Gene3D" id="3.40.50.1010">
    <property type="entry name" value="5'-nuclease"/>
    <property type="match status" value="1"/>
</dbReference>
<dbReference type="Proteomes" id="UP001174936">
    <property type="component" value="Unassembled WGS sequence"/>
</dbReference>
<dbReference type="Pfam" id="PF01936">
    <property type="entry name" value="NYN"/>
    <property type="match status" value="1"/>
</dbReference>
<protein>
    <recommendedName>
        <fullName evidence="1">NYN domain-containing protein</fullName>
    </recommendedName>
</protein>
<evidence type="ECO:0000313" key="2">
    <source>
        <dbReference type="EMBL" id="KAK0652660.1"/>
    </source>
</evidence>
<comment type="caution">
    <text evidence="2">The sequence shown here is derived from an EMBL/GenBank/DDBJ whole genome shotgun (WGS) entry which is preliminary data.</text>
</comment>
<organism evidence="2 3">
    <name type="scientific">Cercophora newfieldiana</name>
    <dbReference type="NCBI Taxonomy" id="92897"/>
    <lineage>
        <taxon>Eukaryota</taxon>
        <taxon>Fungi</taxon>
        <taxon>Dikarya</taxon>
        <taxon>Ascomycota</taxon>
        <taxon>Pezizomycotina</taxon>
        <taxon>Sordariomycetes</taxon>
        <taxon>Sordariomycetidae</taxon>
        <taxon>Sordariales</taxon>
        <taxon>Lasiosphaeriaceae</taxon>
        <taxon>Cercophora</taxon>
    </lineage>
</organism>
<gene>
    <name evidence="2" type="ORF">B0T16DRAFT_322287</name>
</gene>
<feature type="non-terminal residue" evidence="2">
    <location>
        <position position="155"/>
    </location>
</feature>
<accession>A0AA39YIP5</accession>
<evidence type="ECO:0000259" key="1">
    <source>
        <dbReference type="Pfam" id="PF01936"/>
    </source>
</evidence>
<sequence>MEGNIYIYIDNSNLWIQGRKTHAAALNLHTEDDPTWRFDAGILKSILLQKCRIETEPNQKNVHTYLYGSTPPPVDTVWEAFGHRNVKVKTFERNHHSGREKKVDTQLVTDAVNDAADAAILRVDSEFVIVSGDSDIRTAVMSIADKRKFPVHVWS</sequence>
<proteinExistence type="predicted"/>
<evidence type="ECO:0000313" key="3">
    <source>
        <dbReference type="Proteomes" id="UP001174936"/>
    </source>
</evidence>
<dbReference type="GO" id="GO:0004540">
    <property type="term" value="F:RNA nuclease activity"/>
    <property type="evidence" value="ECO:0007669"/>
    <property type="project" value="InterPro"/>
</dbReference>
<dbReference type="InterPro" id="IPR021139">
    <property type="entry name" value="NYN"/>
</dbReference>
<reference evidence="2" key="1">
    <citation type="submission" date="2023-06" db="EMBL/GenBank/DDBJ databases">
        <title>Genome-scale phylogeny and comparative genomics of the fungal order Sordariales.</title>
        <authorList>
            <consortium name="Lawrence Berkeley National Laboratory"/>
            <person name="Hensen N."/>
            <person name="Bonometti L."/>
            <person name="Westerberg I."/>
            <person name="Brannstrom I.O."/>
            <person name="Guillou S."/>
            <person name="Cros-Aarteil S."/>
            <person name="Calhoun S."/>
            <person name="Haridas S."/>
            <person name="Kuo A."/>
            <person name="Mondo S."/>
            <person name="Pangilinan J."/>
            <person name="Riley R."/>
            <person name="Labutti K."/>
            <person name="Andreopoulos B."/>
            <person name="Lipzen A."/>
            <person name="Chen C."/>
            <person name="Yanf M."/>
            <person name="Daum C."/>
            <person name="Ng V."/>
            <person name="Clum A."/>
            <person name="Steindorff A."/>
            <person name="Ohm R."/>
            <person name="Martin F."/>
            <person name="Silar P."/>
            <person name="Natvig D."/>
            <person name="Lalanne C."/>
            <person name="Gautier V."/>
            <person name="Ament-Velasquez S.L."/>
            <person name="Kruys A."/>
            <person name="Hutchinson M.I."/>
            <person name="Powell A.J."/>
            <person name="Barry K."/>
            <person name="Miller A.N."/>
            <person name="Grigoriev I.V."/>
            <person name="Debuchy R."/>
            <person name="Gladieux P."/>
            <person name="Thoren M.H."/>
            <person name="Johannesson H."/>
        </authorList>
    </citation>
    <scope>NUCLEOTIDE SEQUENCE</scope>
    <source>
        <strain evidence="2">SMH2532-1</strain>
    </source>
</reference>
<dbReference type="EMBL" id="JAULSV010000002">
    <property type="protein sequence ID" value="KAK0652660.1"/>
    <property type="molecule type" value="Genomic_DNA"/>
</dbReference>
<name>A0AA39YIP5_9PEZI</name>
<dbReference type="AlphaFoldDB" id="A0AA39YIP5"/>